<dbReference type="Gene3D" id="3.40.850.10">
    <property type="entry name" value="Kinesin motor domain"/>
    <property type="match status" value="1"/>
</dbReference>
<evidence type="ECO:0000256" key="5">
    <source>
        <dbReference type="PROSITE-ProRule" id="PRU00283"/>
    </source>
</evidence>
<dbReference type="STRING" id="409849.ENSPMGP00000005003"/>
<comment type="subcellular location">
    <subcellularLocation>
        <location evidence="1">Cytoplasm</location>
        <location evidence="1">Cytoskeleton</location>
    </subcellularLocation>
</comment>
<feature type="domain" description="Kinesin motor" evidence="6">
    <location>
        <begin position="1"/>
        <end position="148"/>
    </location>
</feature>
<evidence type="ECO:0000256" key="3">
    <source>
        <dbReference type="ARBA" id="ARBA00022840"/>
    </source>
</evidence>
<sequence length="148" mass="16811">SVQVADLSPEKLHSSPFKLILLCYFAPWIRSDHKFYFDYVFGEDCSNEEVYQRTASPLVQHMLRGATCFAYGQTGAGKTHTMLGSSSAGCRGLYALAAQDLFSYLSSSPTLSVFVSFFEIYCGQLYDLLDHRKRWGYAINHIYNQDFN</sequence>
<dbReference type="GO" id="GO:0008017">
    <property type="term" value="F:microtubule binding"/>
    <property type="evidence" value="ECO:0007669"/>
    <property type="project" value="InterPro"/>
</dbReference>
<comment type="similarity">
    <text evidence="5">Belongs to the TRAFAC class myosin-kinesin ATPase superfamily. Kinesin family.</text>
</comment>
<dbReference type="GO" id="GO:0007019">
    <property type="term" value="P:microtubule depolymerization"/>
    <property type="evidence" value="ECO:0007669"/>
    <property type="project" value="TreeGrafter"/>
</dbReference>
<keyword evidence="3 5" id="KW-0067">ATP-binding</keyword>
<keyword evidence="4" id="KW-0963">Cytoplasm</keyword>
<dbReference type="InterPro" id="IPR036961">
    <property type="entry name" value="Kinesin_motor_dom_sf"/>
</dbReference>
<evidence type="ECO:0000313" key="8">
    <source>
        <dbReference type="Proteomes" id="UP000261520"/>
    </source>
</evidence>
<evidence type="ECO:0000313" key="7">
    <source>
        <dbReference type="Ensembl" id="ENSPMGP00000005003.1"/>
    </source>
</evidence>
<dbReference type="InterPro" id="IPR001752">
    <property type="entry name" value="Kinesin_motor_dom"/>
</dbReference>
<evidence type="ECO:0000256" key="1">
    <source>
        <dbReference type="ARBA" id="ARBA00004245"/>
    </source>
</evidence>
<keyword evidence="8" id="KW-1185">Reference proteome</keyword>
<name>A0A3B3ZK67_9GOBI</name>
<dbReference type="GO" id="GO:0003777">
    <property type="term" value="F:microtubule motor activity"/>
    <property type="evidence" value="ECO:0007669"/>
    <property type="project" value="InterPro"/>
</dbReference>
<reference evidence="7" key="1">
    <citation type="submission" date="2025-08" db="UniProtKB">
        <authorList>
            <consortium name="Ensembl"/>
        </authorList>
    </citation>
    <scope>IDENTIFICATION</scope>
</reference>
<dbReference type="GO" id="GO:0005524">
    <property type="term" value="F:ATP binding"/>
    <property type="evidence" value="ECO:0007669"/>
    <property type="project" value="UniProtKB-UniRule"/>
</dbReference>
<keyword evidence="4" id="KW-0206">Cytoskeleton</keyword>
<dbReference type="SUPFAM" id="SSF52540">
    <property type="entry name" value="P-loop containing nucleoside triphosphate hydrolases"/>
    <property type="match status" value="1"/>
</dbReference>
<dbReference type="InterPro" id="IPR027640">
    <property type="entry name" value="Kinesin-like_fam"/>
</dbReference>
<dbReference type="SMART" id="SM00129">
    <property type="entry name" value="KISc"/>
    <property type="match status" value="1"/>
</dbReference>
<evidence type="ECO:0000256" key="2">
    <source>
        <dbReference type="ARBA" id="ARBA00022741"/>
    </source>
</evidence>
<keyword evidence="2 5" id="KW-0547">Nucleotide-binding</keyword>
<dbReference type="Ensembl" id="ENSPMGT00000005306.1">
    <property type="protein sequence ID" value="ENSPMGP00000005003.1"/>
    <property type="gene ID" value="ENSPMGG00000004216.1"/>
</dbReference>
<dbReference type="PROSITE" id="PS50067">
    <property type="entry name" value="KINESIN_MOTOR_2"/>
    <property type="match status" value="1"/>
</dbReference>
<dbReference type="InterPro" id="IPR027417">
    <property type="entry name" value="P-loop_NTPase"/>
</dbReference>
<reference evidence="7" key="2">
    <citation type="submission" date="2025-09" db="UniProtKB">
        <authorList>
            <consortium name="Ensembl"/>
        </authorList>
    </citation>
    <scope>IDENTIFICATION</scope>
</reference>
<accession>A0A3B3ZK67</accession>
<dbReference type="PANTHER" id="PTHR47971:SF20">
    <property type="entry name" value="KINESIN-LIKE PROTEIN KIF24"/>
    <property type="match status" value="1"/>
</dbReference>
<dbReference type="GO" id="GO:0005874">
    <property type="term" value="C:microtubule"/>
    <property type="evidence" value="ECO:0007669"/>
    <property type="project" value="TreeGrafter"/>
</dbReference>
<protein>
    <recommendedName>
        <fullName evidence="6">Kinesin motor domain-containing protein</fullName>
    </recommendedName>
</protein>
<evidence type="ECO:0000259" key="6">
    <source>
        <dbReference type="PROSITE" id="PS50067"/>
    </source>
</evidence>
<dbReference type="AlphaFoldDB" id="A0A3B3ZK67"/>
<proteinExistence type="inferred from homology"/>
<dbReference type="GO" id="GO:0007018">
    <property type="term" value="P:microtubule-based movement"/>
    <property type="evidence" value="ECO:0007669"/>
    <property type="project" value="InterPro"/>
</dbReference>
<evidence type="ECO:0000256" key="4">
    <source>
        <dbReference type="ARBA" id="ARBA00023212"/>
    </source>
</evidence>
<keyword evidence="5" id="KW-0505">Motor protein</keyword>
<dbReference type="PANTHER" id="PTHR47971">
    <property type="entry name" value="KINESIN-RELATED PROTEIN 6"/>
    <property type="match status" value="1"/>
</dbReference>
<feature type="binding site" evidence="5">
    <location>
        <begin position="72"/>
        <end position="79"/>
    </location>
    <ligand>
        <name>ATP</name>
        <dbReference type="ChEBI" id="CHEBI:30616"/>
    </ligand>
</feature>
<dbReference type="Proteomes" id="UP000261520">
    <property type="component" value="Unplaced"/>
</dbReference>
<organism evidence="7 8">
    <name type="scientific">Periophthalmus magnuspinnatus</name>
    <dbReference type="NCBI Taxonomy" id="409849"/>
    <lineage>
        <taxon>Eukaryota</taxon>
        <taxon>Metazoa</taxon>
        <taxon>Chordata</taxon>
        <taxon>Craniata</taxon>
        <taxon>Vertebrata</taxon>
        <taxon>Euteleostomi</taxon>
        <taxon>Actinopterygii</taxon>
        <taxon>Neopterygii</taxon>
        <taxon>Teleostei</taxon>
        <taxon>Neoteleostei</taxon>
        <taxon>Acanthomorphata</taxon>
        <taxon>Gobiaria</taxon>
        <taxon>Gobiiformes</taxon>
        <taxon>Gobioidei</taxon>
        <taxon>Gobiidae</taxon>
        <taxon>Oxudercinae</taxon>
        <taxon>Periophthalmus</taxon>
    </lineage>
</organism>
<dbReference type="Pfam" id="PF00225">
    <property type="entry name" value="Kinesin"/>
    <property type="match status" value="1"/>
</dbReference>